<sequence>MRAGVLSNDTSESVLGETSLRKGLDESVVSDNCVSGNLLGETPPSKKSKIELNASPAIITVENEEDHKIPSPFPFPKHYTPDIEIGLKMKNLQPKLQAKFFTRIANVMFMYTKHPKTLEYQEVVRQIVQKYPFLVSPLDTEGHGHIIKALRDRFREFRRSKTINTSNQSDVKVELKRKGKQKAKISGLKKLPVGEDKTSFMRHNKLLKMEYKKFIYK</sequence>
<organism evidence="1">
    <name type="scientific">Amphimedon queenslandica</name>
    <name type="common">Sponge</name>
    <dbReference type="NCBI Taxonomy" id="400682"/>
    <lineage>
        <taxon>Eukaryota</taxon>
        <taxon>Metazoa</taxon>
        <taxon>Porifera</taxon>
        <taxon>Demospongiae</taxon>
        <taxon>Heteroscleromorpha</taxon>
        <taxon>Haplosclerida</taxon>
        <taxon>Niphatidae</taxon>
        <taxon>Amphimedon</taxon>
    </lineage>
</organism>
<dbReference type="OrthoDB" id="10049949at2759"/>
<dbReference type="InParanoid" id="A0A1X7SXI8"/>
<reference evidence="1" key="1">
    <citation type="submission" date="2017-05" db="UniProtKB">
        <authorList>
            <consortium name="EnsemblMetazoa"/>
        </authorList>
    </citation>
    <scope>IDENTIFICATION</scope>
</reference>
<protein>
    <submittedName>
        <fullName evidence="1">Uncharacterized protein</fullName>
    </submittedName>
</protein>
<proteinExistence type="predicted"/>
<accession>A0A1X7SXI8</accession>
<dbReference type="AlphaFoldDB" id="A0A1X7SXI8"/>
<evidence type="ECO:0000313" key="1">
    <source>
        <dbReference type="EnsemblMetazoa" id="Aqu2.1.06796_001"/>
    </source>
</evidence>
<name>A0A1X7SXI8_AMPQE</name>
<dbReference type="EnsemblMetazoa" id="Aqu2.1.06796_001">
    <property type="protein sequence ID" value="Aqu2.1.06796_001"/>
    <property type="gene ID" value="Aqu2.1.06796"/>
</dbReference>